<evidence type="ECO:0000256" key="10">
    <source>
        <dbReference type="ARBA" id="ARBA00042705"/>
    </source>
</evidence>
<dbReference type="GO" id="GO:0016031">
    <property type="term" value="P:tRNA import into mitochondrion"/>
    <property type="evidence" value="ECO:0007669"/>
    <property type="project" value="TreeGrafter"/>
</dbReference>
<evidence type="ECO:0000256" key="2">
    <source>
        <dbReference type="ARBA" id="ARBA00005792"/>
    </source>
</evidence>
<evidence type="ECO:0000256" key="1">
    <source>
        <dbReference type="ARBA" id="ARBA00004572"/>
    </source>
</evidence>
<dbReference type="EMBL" id="JANAWD010000059">
    <property type="protein sequence ID" value="KAJ3488798.1"/>
    <property type="molecule type" value="Genomic_DNA"/>
</dbReference>
<evidence type="ECO:0000256" key="11">
    <source>
        <dbReference type="ARBA" id="ARBA00068548"/>
    </source>
</evidence>
<dbReference type="Pfam" id="PF02064">
    <property type="entry name" value="MAS20"/>
    <property type="match status" value="1"/>
</dbReference>
<dbReference type="PANTHER" id="PTHR12430:SF0">
    <property type="entry name" value="TRANSLOCASE OF OUTER MITOCHONDRIAL MEMBRANE 20"/>
    <property type="match status" value="1"/>
</dbReference>
<dbReference type="Proteomes" id="UP001212997">
    <property type="component" value="Unassembled WGS sequence"/>
</dbReference>
<name>A0AAD5VD01_9APHY</name>
<evidence type="ECO:0000256" key="8">
    <source>
        <dbReference type="ARBA" id="ARBA00023128"/>
    </source>
</evidence>
<dbReference type="InterPro" id="IPR023392">
    <property type="entry name" value="Tom20_dom_sf"/>
</dbReference>
<evidence type="ECO:0000256" key="9">
    <source>
        <dbReference type="ARBA" id="ARBA00023136"/>
    </source>
</evidence>
<evidence type="ECO:0000256" key="3">
    <source>
        <dbReference type="ARBA" id="ARBA00022448"/>
    </source>
</evidence>
<keyword evidence="17" id="KW-1185">Reference proteome</keyword>
<dbReference type="SUPFAM" id="SSF47157">
    <property type="entry name" value="Mitochondrial import receptor subunit Tom20"/>
    <property type="match status" value="1"/>
</dbReference>
<keyword evidence="4 15" id="KW-0812">Transmembrane</keyword>
<evidence type="ECO:0000256" key="5">
    <source>
        <dbReference type="ARBA" id="ARBA00022787"/>
    </source>
</evidence>
<evidence type="ECO:0000256" key="7">
    <source>
        <dbReference type="ARBA" id="ARBA00022989"/>
    </source>
</evidence>
<dbReference type="GO" id="GO:0030943">
    <property type="term" value="F:mitochondrion targeting sequence binding"/>
    <property type="evidence" value="ECO:0007669"/>
    <property type="project" value="TreeGrafter"/>
</dbReference>
<dbReference type="GO" id="GO:0005742">
    <property type="term" value="C:mitochondrial outer membrane translocase complex"/>
    <property type="evidence" value="ECO:0007669"/>
    <property type="project" value="InterPro"/>
</dbReference>
<dbReference type="FunFam" id="1.20.960.10:FF:000002">
    <property type="entry name" value="Mitochondrial import receptor subunit TOM20"/>
    <property type="match status" value="1"/>
</dbReference>
<dbReference type="GO" id="GO:0006605">
    <property type="term" value="P:protein targeting"/>
    <property type="evidence" value="ECO:0007669"/>
    <property type="project" value="InterPro"/>
</dbReference>
<evidence type="ECO:0000313" key="17">
    <source>
        <dbReference type="Proteomes" id="UP001212997"/>
    </source>
</evidence>
<keyword evidence="9 15" id="KW-0472">Membrane</keyword>
<dbReference type="GO" id="GO:0006886">
    <property type="term" value="P:intracellular protein transport"/>
    <property type="evidence" value="ECO:0007669"/>
    <property type="project" value="InterPro"/>
</dbReference>
<keyword evidence="8" id="KW-0496">Mitochondrion</keyword>
<keyword evidence="5" id="KW-1000">Mitochondrion outer membrane</keyword>
<accession>A0AAD5VD01</accession>
<evidence type="ECO:0000256" key="4">
    <source>
        <dbReference type="ARBA" id="ARBA00022692"/>
    </source>
</evidence>
<comment type="similarity">
    <text evidence="2">Belongs to the Tom20 family.</text>
</comment>
<dbReference type="PANTHER" id="PTHR12430">
    <property type="entry name" value="MITOCHONDRIAL IMPORT RECEPTOR SUBUNIT TOM20"/>
    <property type="match status" value="1"/>
</dbReference>
<evidence type="ECO:0000256" key="14">
    <source>
        <dbReference type="SAM" id="MobiDB-lite"/>
    </source>
</evidence>
<gene>
    <name evidence="16" type="ORF">NLI96_g2585</name>
</gene>
<feature type="transmembrane region" description="Helical" evidence="15">
    <location>
        <begin position="6"/>
        <end position="29"/>
    </location>
</feature>
<feature type="region of interest" description="Disordered" evidence="14">
    <location>
        <begin position="154"/>
        <end position="214"/>
    </location>
</feature>
<dbReference type="Gene3D" id="1.20.960.10">
    <property type="entry name" value="Mitochondrial outer membrane translocase complex, subunit Tom20 domain"/>
    <property type="match status" value="1"/>
</dbReference>
<evidence type="ECO:0000256" key="12">
    <source>
        <dbReference type="ARBA" id="ARBA00073975"/>
    </source>
</evidence>
<comment type="caution">
    <text evidence="16">The sequence shown here is derived from an EMBL/GenBank/DDBJ whole genome shotgun (WGS) entry which is preliminary data.</text>
</comment>
<sequence length="214" mass="23346">MSTRASAIFTVASVTLLGGLVAYAVYFDYKRRNDVEFRKKLRKEKKRAGKTAAQTQGPSGATLEVSQDDLRAAMVKLKDEPLPQTPEEKEHYFMSQVNLGEQLCGQGPAFHLAAALSFYRALRVYPSPVELIVIYQKTVPEPVFKLVMELTNMDVSSSPSSPRSTAPASVASEGQNASSEEDETSPSRSGPPSETSSQEWDKLTDPGNEATTPI</sequence>
<dbReference type="InterPro" id="IPR002056">
    <property type="entry name" value="MAS20"/>
</dbReference>
<dbReference type="GO" id="GO:0030150">
    <property type="term" value="P:protein import into mitochondrial matrix"/>
    <property type="evidence" value="ECO:0007669"/>
    <property type="project" value="TreeGrafter"/>
</dbReference>
<feature type="compositionally biased region" description="Low complexity" evidence="14">
    <location>
        <begin position="156"/>
        <end position="172"/>
    </location>
</feature>
<evidence type="ECO:0000256" key="6">
    <source>
        <dbReference type="ARBA" id="ARBA00022927"/>
    </source>
</evidence>
<organism evidence="16 17">
    <name type="scientific">Meripilus lineatus</name>
    <dbReference type="NCBI Taxonomy" id="2056292"/>
    <lineage>
        <taxon>Eukaryota</taxon>
        <taxon>Fungi</taxon>
        <taxon>Dikarya</taxon>
        <taxon>Basidiomycota</taxon>
        <taxon>Agaricomycotina</taxon>
        <taxon>Agaricomycetes</taxon>
        <taxon>Polyporales</taxon>
        <taxon>Meripilaceae</taxon>
        <taxon>Meripilus</taxon>
    </lineage>
</organism>
<evidence type="ECO:0000313" key="16">
    <source>
        <dbReference type="EMBL" id="KAJ3488798.1"/>
    </source>
</evidence>
<dbReference type="GO" id="GO:0008320">
    <property type="term" value="F:protein transmembrane transporter activity"/>
    <property type="evidence" value="ECO:0007669"/>
    <property type="project" value="TreeGrafter"/>
</dbReference>
<dbReference type="PRINTS" id="PR00351">
    <property type="entry name" value="OM20RECEPTOR"/>
</dbReference>
<reference evidence="16" key="1">
    <citation type="submission" date="2022-07" db="EMBL/GenBank/DDBJ databases">
        <title>Genome Sequence of Physisporinus lineatus.</title>
        <authorList>
            <person name="Buettner E."/>
        </authorList>
    </citation>
    <scope>NUCLEOTIDE SEQUENCE</scope>
    <source>
        <strain evidence="16">VT162</strain>
    </source>
</reference>
<comment type="subcellular location">
    <subcellularLocation>
        <location evidence="1">Mitochondrion outer membrane</location>
        <topology evidence="1">Single-pass membrane protein</topology>
    </subcellularLocation>
</comment>
<keyword evidence="7 15" id="KW-1133">Transmembrane helix</keyword>
<keyword evidence="6" id="KW-0653">Protein transport</keyword>
<evidence type="ECO:0000256" key="15">
    <source>
        <dbReference type="SAM" id="Phobius"/>
    </source>
</evidence>
<dbReference type="AlphaFoldDB" id="A0AAD5VD01"/>
<proteinExistence type="inferred from homology"/>
<keyword evidence="3" id="KW-0813">Transport</keyword>
<feature type="compositionally biased region" description="Polar residues" evidence="14">
    <location>
        <begin position="186"/>
        <end position="198"/>
    </location>
</feature>
<protein>
    <recommendedName>
        <fullName evidence="11">Mitochondrial import receptor subunit TOM20</fullName>
    </recommendedName>
    <alternativeName>
        <fullName evidence="10">Mitochondrial 20 kDa outer membrane protein</fullName>
    </alternativeName>
    <alternativeName>
        <fullName evidence="12">Mitochondrial import receptor subunit tom20</fullName>
    </alternativeName>
    <alternativeName>
        <fullName evidence="13">Translocase of outer membrane 20 kDa subunit</fullName>
    </alternativeName>
</protein>
<evidence type="ECO:0000256" key="13">
    <source>
        <dbReference type="ARBA" id="ARBA00080405"/>
    </source>
</evidence>